<name>A0A1D7W3R0_BREAU</name>
<dbReference type="EMBL" id="CP017150">
    <property type="protein sequence ID" value="AOP53669.1"/>
    <property type="molecule type" value="Genomic_DNA"/>
</dbReference>
<dbReference type="Proteomes" id="UP000094793">
    <property type="component" value="Chromosome"/>
</dbReference>
<accession>A0A1D7W3R0</accession>
<proteinExistence type="predicted"/>
<sequence length="82" mass="9140">MHLGPARRLERTNADGSEYHVEAELTQLEEGGSFVTDPYFTVRAGGEGSEDAVFTVDVSEIDILMGWFYQLAEKAQHLKPKP</sequence>
<gene>
    <name evidence="1" type="ORF">BLSMQ_1959</name>
</gene>
<dbReference type="KEGG" id="blin:BLSMQ_1959"/>
<evidence type="ECO:0000313" key="2">
    <source>
        <dbReference type="Proteomes" id="UP000094793"/>
    </source>
</evidence>
<protein>
    <submittedName>
        <fullName evidence="1">Uncharacterized protein</fullName>
    </submittedName>
</protein>
<reference evidence="2" key="1">
    <citation type="submission" date="2016-09" db="EMBL/GenBank/DDBJ databases">
        <title>Complete Genome Sequence of Brevibacterium linens SMQ-1335.</title>
        <authorList>
            <person name="de Melo A.G."/>
            <person name="Labrie S.J."/>
            <person name="Dumaresq J."/>
            <person name="Roberts R.J."/>
            <person name="Tremblay D.M."/>
            <person name="Moineau S."/>
        </authorList>
    </citation>
    <scope>NUCLEOTIDE SEQUENCE [LARGE SCALE GENOMIC DNA]</scope>
    <source>
        <strain evidence="2">SMQ-1335</strain>
    </source>
</reference>
<evidence type="ECO:0000313" key="1">
    <source>
        <dbReference type="EMBL" id="AOP53669.1"/>
    </source>
</evidence>
<organism evidence="1 2">
    <name type="scientific">Brevibacterium aurantiacum</name>
    <dbReference type="NCBI Taxonomy" id="273384"/>
    <lineage>
        <taxon>Bacteria</taxon>
        <taxon>Bacillati</taxon>
        <taxon>Actinomycetota</taxon>
        <taxon>Actinomycetes</taxon>
        <taxon>Micrococcales</taxon>
        <taxon>Brevibacteriaceae</taxon>
        <taxon>Brevibacterium</taxon>
    </lineage>
</organism>
<dbReference type="AlphaFoldDB" id="A0A1D7W3R0"/>